<sequence length="162" mass="18261">MRLNTDNYHAIADEKHISDDSVRKSTGLSERALNWILENRAIECQTLELIADAIGSPAADLSLPDVTMCNENCIEWCRGQEQATLTLTQRKTITRVEKLAVSRPEECQIVGKNPDGSIVAHIPVRWIRINPNLQLTEEQRKEKAAAMRRNIHYNGADRSDLG</sequence>
<dbReference type="AlphaFoldDB" id="A0A3E3IQS2"/>
<dbReference type="RefSeq" id="WP_025487434.1">
    <property type="nucleotide sequence ID" value="NZ_JBKVAZ010000035.1"/>
</dbReference>
<proteinExistence type="predicted"/>
<dbReference type="Proteomes" id="UP000261166">
    <property type="component" value="Unassembled WGS sequence"/>
</dbReference>
<dbReference type="EMBL" id="QVLU01000016">
    <property type="protein sequence ID" value="RGE69448.1"/>
    <property type="molecule type" value="Genomic_DNA"/>
</dbReference>
<gene>
    <name evidence="1" type="ORF">DWY69_17530</name>
</gene>
<evidence type="ECO:0000313" key="2">
    <source>
        <dbReference type="Proteomes" id="UP000261166"/>
    </source>
</evidence>
<protein>
    <submittedName>
        <fullName evidence="1">Uncharacterized protein</fullName>
    </submittedName>
</protein>
<name>A0A3E3IQS2_9FIRM</name>
<dbReference type="OrthoDB" id="2050080at2"/>
<reference evidence="1 2" key="1">
    <citation type="submission" date="2018-08" db="EMBL/GenBank/DDBJ databases">
        <title>A genome reference for cultivated species of the human gut microbiota.</title>
        <authorList>
            <person name="Zou Y."/>
            <person name="Xue W."/>
            <person name="Luo G."/>
        </authorList>
    </citation>
    <scope>NUCLEOTIDE SEQUENCE [LARGE SCALE GENOMIC DNA]</scope>
    <source>
        <strain evidence="1 2">AF26-4BH</strain>
    </source>
</reference>
<accession>A0A3E3IQS2</accession>
<organism evidence="1 2">
    <name type="scientific">Eisenbergiella massiliensis</name>
    <dbReference type="NCBI Taxonomy" id="1720294"/>
    <lineage>
        <taxon>Bacteria</taxon>
        <taxon>Bacillati</taxon>
        <taxon>Bacillota</taxon>
        <taxon>Clostridia</taxon>
        <taxon>Lachnospirales</taxon>
        <taxon>Lachnospiraceae</taxon>
        <taxon>Eisenbergiella</taxon>
    </lineage>
</organism>
<comment type="caution">
    <text evidence="1">The sequence shown here is derived from an EMBL/GenBank/DDBJ whole genome shotgun (WGS) entry which is preliminary data.</text>
</comment>
<evidence type="ECO:0000313" key="1">
    <source>
        <dbReference type="EMBL" id="RGE69448.1"/>
    </source>
</evidence>